<sequence>MKKAELVFIPLPTMGHVVAAVEMAKLMVEREDRISTNVLIINPTIDSSTTKYIDSLTESTLPNRFRVVPLPRPEHISETYADHKMLPSLVEAQNPNIKEFVSKLKTQSELSPDSPRLAGFVLDMFVTGIKNLAEEFGVPWYVFFVSSAAYLGCVLHLQALHDEKKVDLTQFENSDAEMQIKSLVNRFPAKLLPDMVFDREPLATLLEVARGSSAARGILINTFTELEPHAVNSLSNSKIPPIYPIGPIVKCEGNGYDVRSDSSIDYRDIMQWLDDQPPSSVVFLCFGSWGSFDVEQVKEIACALEHCGHRFLWSLRKPSIKVATWPIYAEQQFIAFEMVIELGLSVDLKMDYRENILVDDGNEVIVNSDDIKRGLKSVMEQDNEIRKKVKKMSRISKKALMDGGSSSSALAQVIEDVMATKHEAIVSSRHK</sequence>
<dbReference type="AlphaFoldDB" id="A0AAV1S234"/>
<comment type="caution">
    <text evidence="4">The sequence shown here is derived from an EMBL/GenBank/DDBJ whole genome shotgun (WGS) entry which is preliminary data.</text>
</comment>
<keyword evidence="5" id="KW-1185">Reference proteome</keyword>
<evidence type="ECO:0000256" key="3">
    <source>
        <dbReference type="ARBA" id="ARBA00022679"/>
    </source>
</evidence>
<dbReference type="FunFam" id="3.40.50.2000:FF:000080">
    <property type="entry name" value="Glycosyltransferase"/>
    <property type="match status" value="1"/>
</dbReference>
<protein>
    <submittedName>
        <fullName evidence="4">Uncharacterized protein</fullName>
    </submittedName>
</protein>
<dbReference type="GO" id="GO:0035251">
    <property type="term" value="F:UDP-glucosyltransferase activity"/>
    <property type="evidence" value="ECO:0007669"/>
    <property type="project" value="InterPro"/>
</dbReference>
<keyword evidence="3" id="KW-0808">Transferase</keyword>
<dbReference type="PANTHER" id="PTHR48048">
    <property type="entry name" value="GLYCOSYLTRANSFERASE"/>
    <property type="match status" value="1"/>
</dbReference>
<dbReference type="CDD" id="cd03784">
    <property type="entry name" value="GT1_Gtf-like"/>
    <property type="match status" value="1"/>
</dbReference>
<accession>A0AAV1S234</accession>
<dbReference type="Proteomes" id="UP001314170">
    <property type="component" value="Unassembled WGS sequence"/>
</dbReference>
<name>A0AAV1S234_9ROSI</name>
<gene>
    <name evidence="4" type="ORF">DCAF_LOCUS18122</name>
</gene>
<dbReference type="SUPFAM" id="SSF53756">
    <property type="entry name" value="UDP-Glycosyltransferase/glycogen phosphorylase"/>
    <property type="match status" value="1"/>
</dbReference>
<dbReference type="InterPro" id="IPR050481">
    <property type="entry name" value="UDP-glycosyltransf_plant"/>
</dbReference>
<comment type="similarity">
    <text evidence="1">Belongs to the UDP-glycosyltransferase family.</text>
</comment>
<dbReference type="PANTHER" id="PTHR48048:SF45">
    <property type="entry name" value="GLYCOSYLTRANSFERASE"/>
    <property type="match status" value="1"/>
</dbReference>
<evidence type="ECO:0000256" key="2">
    <source>
        <dbReference type="ARBA" id="ARBA00022676"/>
    </source>
</evidence>
<keyword evidence="2" id="KW-0328">Glycosyltransferase</keyword>
<dbReference type="Gene3D" id="3.40.50.2000">
    <property type="entry name" value="Glycogen Phosphorylase B"/>
    <property type="match status" value="4"/>
</dbReference>
<evidence type="ECO:0000256" key="1">
    <source>
        <dbReference type="ARBA" id="ARBA00009995"/>
    </source>
</evidence>
<dbReference type="EMBL" id="CAWUPB010001166">
    <property type="protein sequence ID" value="CAK7345156.1"/>
    <property type="molecule type" value="Genomic_DNA"/>
</dbReference>
<evidence type="ECO:0000313" key="5">
    <source>
        <dbReference type="Proteomes" id="UP001314170"/>
    </source>
</evidence>
<dbReference type="InterPro" id="IPR002213">
    <property type="entry name" value="UDP_glucos_trans"/>
</dbReference>
<proteinExistence type="inferred from homology"/>
<organism evidence="4 5">
    <name type="scientific">Dovyalis caffra</name>
    <dbReference type="NCBI Taxonomy" id="77055"/>
    <lineage>
        <taxon>Eukaryota</taxon>
        <taxon>Viridiplantae</taxon>
        <taxon>Streptophyta</taxon>
        <taxon>Embryophyta</taxon>
        <taxon>Tracheophyta</taxon>
        <taxon>Spermatophyta</taxon>
        <taxon>Magnoliopsida</taxon>
        <taxon>eudicotyledons</taxon>
        <taxon>Gunneridae</taxon>
        <taxon>Pentapetalae</taxon>
        <taxon>rosids</taxon>
        <taxon>fabids</taxon>
        <taxon>Malpighiales</taxon>
        <taxon>Salicaceae</taxon>
        <taxon>Flacourtieae</taxon>
        <taxon>Dovyalis</taxon>
    </lineage>
</organism>
<evidence type="ECO:0000313" key="4">
    <source>
        <dbReference type="EMBL" id="CAK7345156.1"/>
    </source>
</evidence>
<reference evidence="4 5" key="1">
    <citation type="submission" date="2024-01" db="EMBL/GenBank/DDBJ databases">
        <authorList>
            <person name="Waweru B."/>
        </authorList>
    </citation>
    <scope>NUCLEOTIDE SEQUENCE [LARGE SCALE GENOMIC DNA]</scope>
</reference>